<feature type="region of interest" description="Disordered" evidence="1">
    <location>
        <begin position="274"/>
        <end position="305"/>
    </location>
</feature>
<reference evidence="2 3" key="1">
    <citation type="submission" date="2013-03" db="EMBL/GenBank/DDBJ databases">
        <title>The Genome Sequence of Cladophialophora yegresii CBS 114405.</title>
        <authorList>
            <consortium name="The Broad Institute Genomics Platform"/>
            <person name="Cuomo C."/>
            <person name="de Hoog S."/>
            <person name="Gorbushina A."/>
            <person name="Walker B."/>
            <person name="Young S.K."/>
            <person name="Zeng Q."/>
            <person name="Gargeya S."/>
            <person name="Fitzgerald M."/>
            <person name="Haas B."/>
            <person name="Abouelleil A."/>
            <person name="Allen A.W."/>
            <person name="Alvarado L."/>
            <person name="Arachchi H.M."/>
            <person name="Berlin A.M."/>
            <person name="Chapman S.B."/>
            <person name="Gainer-Dewar J."/>
            <person name="Goldberg J."/>
            <person name="Griggs A."/>
            <person name="Gujja S."/>
            <person name="Hansen M."/>
            <person name="Howarth C."/>
            <person name="Imamovic A."/>
            <person name="Ireland A."/>
            <person name="Larimer J."/>
            <person name="McCowan C."/>
            <person name="Murphy C."/>
            <person name="Pearson M."/>
            <person name="Poon T.W."/>
            <person name="Priest M."/>
            <person name="Roberts A."/>
            <person name="Saif S."/>
            <person name="Shea T."/>
            <person name="Sisk P."/>
            <person name="Sykes S."/>
            <person name="Wortman J."/>
            <person name="Nusbaum C."/>
            <person name="Birren B."/>
        </authorList>
    </citation>
    <scope>NUCLEOTIDE SEQUENCE [LARGE SCALE GENOMIC DNA]</scope>
    <source>
        <strain evidence="2 3">CBS 114405</strain>
    </source>
</reference>
<dbReference type="HOGENOM" id="CLU_912158_0_0_1"/>
<evidence type="ECO:0000313" key="3">
    <source>
        <dbReference type="Proteomes" id="UP000019473"/>
    </source>
</evidence>
<dbReference type="VEuPathDB" id="FungiDB:A1O7_02512"/>
<comment type="caution">
    <text evidence="2">The sequence shown here is derived from an EMBL/GenBank/DDBJ whole genome shotgun (WGS) entry which is preliminary data.</text>
</comment>
<dbReference type="Proteomes" id="UP000019473">
    <property type="component" value="Unassembled WGS sequence"/>
</dbReference>
<dbReference type="OrthoDB" id="4167490at2759"/>
<evidence type="ECO:0000256" key="1">
    <source>
        <dbReference type="SAM" id="MobiDB-lite"/>
    </source>
</evidence>
<dbReference type="RefSeq" id="XP_007754733.1">
    <property type="nucleotide sequence ID" value="XM_007756543.1"/>
</dbReference>
<keyword evidence="3" id="KW-1185">Reference proteome</keyword>
<accession>W9WUU3</accession>
<sequence>MPNFEVPLTIWEIRSITKAVLRARWCTRGWVRTFIDDMFLYNTVPMQYRNTGVRHFLFERDARFLQCPLDSFDDEIDQKLLVESEASEPFRLLLEKSLKVIQQGNPHPGNGWSCLDTLDFSDDEIWDDDQRSSGWLRAWIASDYYLYPEDASFKISPHVFRRAAAQDISSDLREQTGDTNSYALLYVAHLFDVDPQSLPLTDPILLKWAAEAKEDVEFYQQQWVESSGDLPWAATTRTRQEWERERHARIRSTFLYHMHLEVLRYITTGRLEPGSKGRSFDQSGRLKRFEDREIIDEERTSTEPP</sequence>
<gene>
    <name evidence="2" type="ORF">A1O7_02512</name>
</gene>
<feature type="compositionally biased region" description="Basic and acidic residues" evidence="1">
    <location>
        <begin position="287"/>
        <end position="305"/>
    </location>
</feature>
<dbReference type="GeneID" id="19177118"/>
<dbReference type="EMBL" id="AMGW01000002">
    <property type="protein sequence ID" value="EXJ62079.1"/>
    <property type="molecule type" value="Genomic_DNA"/>
</dbReference>
<organism evidence="2 3">
    <name type="scientific">Cladophialophora yegresii CBS 114405</name>
    <dbReference type="NCBI Taxonomy" id="1182544"/>
    <lineage>
        <taxon>Eukaryota</taxon>
        <taxon>Fungi</taxon>
        <taxon>Dikarya</taxon>
        <taxon>Ascomycota</taxon>
        <taxon>Pezizomycotina</taxon>
        <taxon>Eurotiomycetes</taxon>
        <taxon>Chaetothyriomycetidae</taxon>
        <taxon>Chaetothyriales</taxon>
        <taxon>Herpotrichiellaceae</taxon>
        <taxon>Cladophialophora</taxon>
    </lineage>
</organism>
<dbReference type="AlphaFoldDB" id="W9WUU3"/>
<proteinExistence type="predicted"/>
<protein>
    <submittedName>
        <fullName evidence="2">Uncharacterized protein</fullName>
    </submittedName>
</protein>
<name>W9WUU3_9EURO</name>
<evidence type="ECO:0000313" key="2">
    <source>
        <dbReference type="EMBL" id="EXJ62079.1"/>
    </source>
</evidence>